<keyword evidence="2" id="KW-1133">Transmembrane helix</keyword>
<sequence>MGSAVLNKPPSPFITFIYCFLLISSLFYIPHRIVAEYEKDGASSVHGSSPKHDSNAVGQVPPKKSSPTQNNPTSQAGSAVVDCGRGNSYRSYGSCLPGPKKSSNNSRGGLYPGRH</sequence>
<protein>
    <submittedName>
        <fullName evidence="3">Uncharacterized protein</fullName>
    </submittedName>
</protein>
<evidence type="ECO:0000313" key="3">
    <source>
        <dbReference type="EMBL" id="KAI9186676.1"/>
    </source>
</evidence>
<dbReference type="Proteomes" id="UP001064489">
    <property type="component" value="Chromosome 3"/>
</dbReference>
<feature type="transmembrane region" description="Helical" evidence="2">
    <location>
        <begin position="12"/>
        <end position="29"/>
    </location>
</feature>
<feature type="compositionally biased region" description="Polar residues" evidence="1">
    <location>
        <begin position="65"/>
        <end position="77"/>
    </location>
</feature>
<dbReference type="EMBL" id="JAJSOW010000100">
    <property type="protein sequence ID" value="KAI9186676.1"/>
    <property type="molecule type" value="Genomic_DNA"/>
</dbReference>
<proteinExistence type="predicted"/>
<reference evidence="3" key="1">
    <citation type="journal article" date="2022" name="Plant J.">
        <title>Strategies of tolerance reflected in two North American maple genomes.</title>
        <authorList>
            <person name="McEvoy S.L."/>
            <person name="Sezen U.U."/>
            <person name="Trouern-Trend A."/>
            <person name="McMahon S.M."/>
            <person name="Schaberg P.G."/>
            <person name="Yang J."/>
            <person name="Wegrzyn J.L."/>
            <person name="Swenson N.G."/>
        </authorList>
    </citation>
    <scope>NUCLEOTIDE SEQUENCE</scope>
    <source>
        <tissue evidence="3">Leaf</tissue>
    </source>
</reference>
<evidence type="ECO:0000256" key="2">
    <source>
        <dbReference type="SAM" id="Phobius"/>
    </source>
</evidence>
<accession>A0AAD5NW71</accession>
<evidence type="ECO:0000256" key="1">
    <source>
        <dbReference type="SAM" id="MobiDB-lite"/>
    </source>
</evidence>
<keyword evidence="2" id="KW-0812">Transmembrane</keyword>
<comment type="caution">
    <text evidence="3">The sequence shown here is derived from an EMBL/GenBank/DDBJ whole genome shotgun (WGS) entry which is preliminary data.</text>
</comment>
<organism evidence="3 4">
    <name type="scientific">Acer negundo</name>
    <name type="common">Box elder</name>
    <dbReference type="NCBI Taxonomy" id="4023"/>
    <lineage>
        <taxon>Eukaryota</taxon>
        <taxon>Viridiplantae</taxon>
        <taxon>Streptophyta</taxon>
        <taxon>Embryophyta</taxon>
        <taxon>Tracheophyta</taxon>
        <taxon>Spermatophyta</taxon>
        <taxon>Magnoliopsida</taxon>
        <taxon>eudicotyledons</taxon>
        <taxon>Gunneridae</taxon>
        <taxon>Pentapetalae</taxon>
        <taxon>rosids</taxon>
        <taxon>malvids</taxon>
        <taxon>Sapindales</taxon>
        <taxon>Sapindaceae</taxon>
        <taxon>Hippocastanoideae</taxon>
        <taxon>Acereae</taxon>
        <taxon>Acer</taxon>
    </lineage>
</organism>
<name>A0AAD5NW71_ACENE</name>
<gene>
    <name evidence="3" type="ORF">LWI28_019767</name>
</gene>
<keyword evidence="2" id="KW-0472">Membrane</keyword>
<dbReference type="AlphaFoldDB" id="A0AAD5NW71"/>
<evidence type="ECO:0000313" key="4">
    <source>
        <dbReference type="Proteomes" id="UP001064489"/>
    </source>
</evidence>
<feature type="region of interest" description="Disordered" evidence="1">
    <location>
        <begin position="39"/>
        <end position="115"/>
    </location>
</feature>
<reference evidence="3" key="2">
    <citation type="submission" date="2023-02" db="EMBL/GenBank/DDBJ databases">
        <authorList>
            <person name="Swenson N.G."/>
            <person name="Wegrzyn J.L."/>
            <person name="Mcevoy S.L."/>
        </authorList>
    </citation>
    <scope>NUCLEOTIDE SEQUENCE</scope>
    <source>
        <strain evidence="3">91603</strain>
        <tissue evidence="3">Leaf</tissue>
    </source>
</reference>
<keyword evidence="4" id="KW-1185">Reference proteome</keyword>